<keyword evidence="2 6" id="KW-0812">Transmembrane</keyword>
<dbReference type="PANTHER" id="PTHR36985">
    <property type="entry name" value="TRANSLOCATION AND ASSEMBLY MODULE SUBUNIT TAMB"/>
    <property type="match status" value="1"/>
</dbReference>
<evidence type="ECO:0000256" key="1">
    <source>
        <dbReference type="ARBA" id="ARBA00004167"/>
    </source>
</evidence>
<keyword evidence="3 6" id="KW-1133">Transmembrane helix</keyword>
<dbReference type="OrthoDB" id="5555605at2"/>
<feature type="domain" description="Translocation and assembly module TamB C-terminal" evidence="7">
    <location>
        <begin position="964"/>
        <end position="1313"/>
    </location>
</feature>
<sequence>MIEQKKQDLQHDEVAKNEVISPNTPQKKKKICRKIACALSAVVILPIFALLGALATDSGQRGLLQLTDNLLDSLAIEQIEGGLQNGLILRNVRYRSLGVDTHIEQVRLQLDFSCLLQAQICLRDLRVQQPLIQIDSTKLPSLEAKPKDNSPLQPIYLPISVVADQIAIDQLTLKIDQNRLELAQFSTALSLDNAKGLVISPTQINDLRFITQVVQSASEIKQQKEAKEQIEKAAQSIDWQALEKKLTPALLGDIAQINLPFALNLQDLHGKNWQYQQVDQNENVQQAVDILHWQVQVQAQDHLVQLHKLQLESSLGNLQGKGLLQLNGEFPLDFQLQSAVKKISENEHVLLPDTQIDLRLNGNLKKQTALSIQAEGGIQARLKAEVQLNQAKMPFHLTLHSDKLQYPFATKNADAMHISKLDLAIEGNLLDYHVQLKGRAQGMGIPKSDVDVILQGGLSYANIEKLQLNTLKGSVLLSGKADWQSGVKWQTVLDLSQLNLGGYFAQFPAVLSGKIRSDGEVQGQNWLVNVPELALQGTLSRHPLNLTGSFTVAKEKGLSIPYLHLTYGENKITAQGELGEKSDFNLVIQAPNLRGLLPNLNAALKGNVALSGKITEPNLNVDLSGRNIQFNDIRLATLSLQGQVTSEKLIKGNLDLGVGGVVYNEVNIRNAMLTLSGDEKNHHLQLQSQGKPLALDLNLSGNFDRISQQWKGVLSQVNISSPVGAWRNNQNVNLDYDNKQTVAGISAHCWMNSGVELCFPQYFKAGKNGNIPFEIKKLDLALINHYLEKVLFKGQLQSKGNVEWFVDKPLKFALQINGNALSVNQPIDYRTFKLDIPKLTFNADLQDNNLALKSTINIQNQGKINTDIRIQDLAKARQLGGTLNIQNVNLNLVNQLLSRGENVVGDVNARLSFGGNLNAPLLTGSFVANRLKAQMNALPFDINDGRLSLQFQGNRSTLQGYIQTDDSRLNVDGNADWRSLERWNTRLRVQADRFNVSIPSMAKLKISPDIEITAAPKLLELSGNIDIPWARIAIESLPDSAVSVSSDEVILDQKPTLKQQLAQKQPMPAKTKSGMEIRSDLKIKIGNDVRLNAYGLQTGLHGLLSVRQDRSQLGLYGQINLNEGRYAAFGQDLLIRKGQISFSGLPSQPMLEIEAIRNPDAMEDSNVTAGVNVVGIADSPEVTVFSQPSLPQDQALAYLLTGRSLEKSDEAGSGSAVGTALLGMGLAKSGKVIGGIGKTFGIRDLNIGTQGVGDSSQVVVSGNITPRLQVKYGVGLFDGLAEFTVRYKLLPQLYVQSVSGVNQAFDLLYRFEF</sequence>
<dbReference type="EMBL" id="UFSB01000001">
    <property type="protein sequence ID" value="SUU35055.1"/>
    <property type="molecule type" value="Genomic_DNA"/>
</dbReference>
<dbReference type="InParanoid" id="A0A263HB80"/>
<dbReference type="GO" id="GO:0097347">
    <property type="term" value="C:TAM protein secretion complex"/>
    <property type="evidence" value="ECO:0007669"/>
    <property type="project" value="TreeGrafter"/>
</dbReference>
<evidence type="ECO:0000313" key="9">
    <source>
        <dbReference type="EMBL" id="SUU35055.1"/>
    </source>
</evidence>
<reference evidence="9 11" key="2">
    <citation type="submission" date="2018-06" db="EMBL/GenBank/DDBJ databases">
        <authorList>
            <consortium name="Pathogen Informatics"/>
            <person name="Doyle S."/>
        </authorList>
    </citation>
    <scope>NUCLEOTIDE SEQUENCE [LARGE SCALE GENOMIC DNA]</scope>
    <source>
        <strain evidence="9 11">NCTC10851</strain>
    </source>
</reference>
<evidence type="ECO:0000313" key="8">
    <source>
        <dbReference type="EMBL" id="OZN24723.1"/>
    </source>
</evidence>
<evidence type="ECO:0000256" key="4">
    <source>
        <dbReference type="ARBA" id="ARBA00023136"/>
    </source>
</evidence>
<evidence type="ECO:0000256" key="6">
    <source>
        <dbReference type="SAM" id="Phobius"/>
    </source>
</evidence>
<dbReference type="GO" id="GO:0005886">
    <property type="term" value="C:plasma membrane"/>
    <property type="evidence" value="ECO:0007669"/>
    <property type="project" value="InterPro"/>
</dbReference>
<dbReference type="Pfam" id="PF04357">
    <property type="entry name" value="TamB"/>
    <property type="match status" value="1"/>
</dbReference>
<dbReference type="GO" id="GO:0009306">
    <property type="term" value="P:protein secretion"/>
    <property type="evidence" value="ECO:0007669"/>
    <property type="project" value="InterPro"/>
</dbReference>
<evidence type="ECO:0000256" key="3">
    <source>
        <dbReference type="ARBA" id="ARBA00022989"/>
    </source>
</evidence>
<evidence type="ECO:0000256" key="2">
    <source>
        <dbReference type="ARBA" id="ARBA00022692"/>
    </source>
</evidence>
<proteinExistence type="predicted"/>
<dbReference type="EMBL" id="NLFK01000006">
    <property type="protein sequence ID" value="OZN24723.1"/>
    <property type="molecule type" value="Genomic_DNA"/>
</dbReference>
<evidence type="ECO:0000259" key="7">
    <source>
        <dbReference type="Pfam" id="PF04357"/>
    </source>
</evidence>
<dbReference type="PANTHER" id="PTHR36985:SF1">
    <property type="entry name" value="TRANSLOCATION AND ASSEMBLY MODULE SUBUNIT TAMB"/>
    <property type="match status" value="1"/>
</dbReference>
<keyword evidence="10" id="KW-1185">Reference proteome</keyword>
<feature type="region of interest" description="Disordered" evidence="5">
    <location>
        <begin position="1"/>
        <end position="20"/>
    </location>
</feature>
<evidence type="ECO:0000313" key="10">
    <source>
        <dbReference type="Proteomes" id="UP000215738"/>
    </source>
</evidence>
<gene>
    <name evidence="8" type="ORF">CFY87_06915</name>
    <name evidence="9" type="ORF">NCTC10851_00711</name>
</gene>
<protein>
    <submittedName>
        <fullName evidence="8">DUF490 domain-containing protein</fullName>
    </submittedName>
    <submittedName>
        <fullName evidence="9">Family of uncharacterized function (DUF490)</fullName>
    </submittedName>
</protein>
<organism evidence="9 11">
    <name type="scientific">Actinobacillus seminis</name>
    <dbReference type="NCBI Taxonomy" id="722"/>
    <lineage>
        <taxon>Bacteria</taxon>
        <taxon>Pseudomonadati</taxon>
        <taxon>Pseudomonadota</taxon>
        <taxon>Gammaproteobacteria</taxon>
        <taxon>Pasteurellales</taxon>
        <taxon>Pasteurellaceae</taxon>
        <taxon>Actinobacillus</taxon>
    </lineage>
</organism>
<dbReference type="Proteomes" id="UP000254507">
    <property type="component" value="Unassembled WGS sequence"/>
</dbReference>
<evidence type="ECO:0000313" key="11">
    <source>
        <dbReference type="Proteomes" id="UP000254507"/>
    </source>
</evidence>
<dbReference type="InterPro" id="IPR007452">
    <property type="entry name" value="TamB_C"/>
</dbReference>
<dbReference type="RefSeq" id="WP_094946499.1">
    <property type="nucleotide sequence ID" value="NZ_NLFK01000006.1"/>
</dbReference>
<name>A0A263HB80_9PAST</name>
<feature type="transmembrane region" description="Helical" evidence="6">
    <location>
        <begin position="35"/>
        <end position="55"/>
    </location>
</feature>
<dbReference type="Proteomes" id="UP000215738">
    <property type="component" value="Unassembled WGS sequence"/>
</dbReference>
<dbReference type="FunCoup" id="A0A263HB80">
    <property type="interactions" value="46"/>
</dbReference>
<feature type="compositionally biased region" description="Basic and acidic residues" evidence="5">
    <location>
        <begin position="1"/>
        <end position="16"/>
    </location>
</feature>
<keyword evidence="4 6" id="KW-0472">Membrane</keyword>
<evidence type="ECO:0000256" key="5">
    <source>
        <dbReference type="SAM" id="MobiDB-lite"/>
    </source>
</evidence>
<accession>A0A263HB80</accession>
<comment type="subcellular location">
    <subcellularLocation>
        <location evidence="1">Membrane</location>
        <topology evidence="1">Single-pass membrane protein</topology>
    </subcellularLocation>
</comment>
<reference evidence="8 10" key="1">
    <citation type="submission" date="2017-07" db="EMBL/GenBank/DDBJ databases">
        <title>Virulence factors identified in Actinobacillus seminis.</title>
        <authorList>
            <person name="Negrete-Abascal E."/>
            <person name="Vaca-Pacheco S."/>
            <person name="Montes-Garcia F."/>
            <person name="Leyto-Gil A.M."/>
            <person name="Fragoso-Garcia E."/>
            <person name="Carvente-Garcia R."/>
            <person name="Perez-Agueros S."/>
            <person name="Castelan-Sanchez H.G."/>
            <person name="Garcia-Molina A."/>
            <person name="Villamar T.E."/>
            <person name="Vazquez-Cruz C."/>
        </authorList>
    </citation>
    <scope>NUCLEOTIDE SEQUENCE [LARGE SCALE GENOMIC DNA]</scope>
    <source>
        <strain evidence="8 10">ATCC 15768</strain>
    </source>
</reference>